<comment type="caution">
    <text evidence="1">The sequence shown here is derived from an EMBL/GenBank/DDBJ whole genome shotgun (WGS) entry which is preliminary data.</text>
</comment>
<proteinExistence type="predicted"/>
<dbReference type="Proteomes" id="UP000242427">
    <property type="component" value="Unassembled WGS sequence"/>
</dbReference>
<accession>A0A9X7PID2</accession>
<gene>
    <name evidence="1" type="ORF">B7P34_09325</name>
</gene>
<evidence type="ECO:0000313" key="2">
    <source>
        <dbReference type="Proteomes" id="UP000242427"/>
    </source>
</evidence>
<evidence type="ECO:0000313" key="1">
    <source>
        <dbReference type="EMBL" id="PSJ28973.1"/>
    </source>
</evidence>
<organism evidence="1 2">
    <name type="scientific">Streptosporangium nondiastaticum</name>
    <dbReference type="NCBI Taxonomy" id="35764"/>
    <lineage>
        <taxon>Bacteria</taxon>
        <taxon>Bacillati</taxon>
        <taxon>Actinomycetota</taxon>
        <taxon>Actinomycetes</taxon>
        <taxon>Streptosporangiales</taxon>
        <taxon>Streptosporangiaceae</taxon>
        <taxon>Streptosporangium</taxon>
    </lineage>
</organism>
<protein>
    <submittedName>
        <fullName evidence="1">Uncharacterized protein</fullName>
    </submittedName>
</protein>
<keyword evidence="2" id="KW-1185">Reference proteome</keyword>
<name>A0A9X7PID2_9ACTN</name>
<dbReference type="AlphaFoldDB" id="A0A9X7PID2"/>
<sequence>MTDTRLRWYLTADGFAVAGRGSGDDCYLEHRQVCSRRRHPAHLDPIFTYVWGRNRGIDGRHVED</sequence>
<reference evidence="1 2" key="1">
    <citation type="submission" date="2018-03" db="EMBL/GenBank/DDBJ databases">
        <title>Chitinolytic properties of Streptosporangium nondiastaticum TBG75A20.</title>
        <authorList>
            <person name="Gayathri V."/>
            <person name="Shiburaj S."/>
        </authorList>
    </citation>
    <scope>NUCLEOTIDE SEQUENCE [LARGE SCALE GENOMIC DNA]</scope>
    <source>
        <strain evidence="1 2">TBG75A20</strain>
    </source>
</reference>
<dbReference type="EMBL" id="PXWG01000015">
    <property type="protein sequence ID" value="PSJ28973.1"/>
    <property type="molecule type" value="Genomic_DNA"/>
</dbReference>